<dbReference type="OrthoDB" id="284716at2"/>
<dbReference type="EMBL" id="JFHU01000101">
    <property type="protein sequence ID" value="EXX89285.1"/>
    <property type="molecule type" value="Genomic_DNA"/>
</dbReference>
<evidence type="ECO:0000313" key="1">
    <source>
        <dbReference type="EMBL" id="EXX89285.1"/>
    </source>
</evidence>
<keyword evidence="2" id="KW-1185">Reference proteome</keyword>
<evidence type="ECO:0000313" key="2">
    <source>
        <dbReference type="Proteomes" id="UP000053750"/>
    </source>
</evidence>
<name>A0A9W5S241_9BACL</name>
<reference evidence="1 2" key="1">
    <citation type="submission" date="2014-02" db="EMBL/GenBank/DDBJ databases">
        <title>Genome sequence of Paenibacillus darwinianus reveals adaptive mechanisms for survival in Antarctic soils.</title>
        <authorList>
            <person name="Dsouza M."/>
            <person name="Taylor M.W."/>
            <person name="Turner S.J."/>
            <person name="Aislabie J."/>
        </authorList>
    </citation>
    <scope>NUCLEOTIDE SEQUENCE [LARGE SCALE GENOMIC DNA]</scope>
    <source>
        <strain evidence="1 2">CE1</strain>
    </source>
</reference>
<organism evidence="1 2">
    <name type="scientific">Paenibacillus darwinianus</name>
    <dbReference type="NCBI Taxonomy" id="1380763"/>
    <lineage>
        <taxon>Bacteria</taxon>
        <taxon>Bacillati</taxon>
        <taxon>Bacillota</taxon>
        <taxon>Bacilli</taxon>
        <taxon>Bacillales</taxon>
        <taxon>Paenibacillaceae</taxon>
        <taxon>Paenibacillus</taxon>
    </lineage>
</organism>
<accession>A0A9W5S241</accession>
<dbReference type="AlphaFoldDB" id="A0A9W5S241"/>
<gene>
    <name evidence="1" type="ORF">BG53_00345</name>
</gene>
<dbReference type="RefSeq" id="WP_036580359.1">
    <property type="nucleotide sequence ID" value="NZ_KK082141.1"/>
</dbReference>
<proteinExistence type="predicted"/>
<protein>
    <submittedName>
        <fullName evidence="1">Uncharacterized protein</fullName>
    </submittedName>
</protein>
<dbReference type="Proteomes" id="UP000053750">
    <property type="component" value="Unassembled WGS sequence"/>
</dbReference>
<sequence>MDTKRCLFCDQIVPTETNGGYDWYIGCYCSPVGRYGLLSDSYETYYTLPLASKRRLDPLFSAYIRELTDCGETVRLTAEDIDTLEHSPRIPATIDGKANRLLQYLHRHCGAAYEPVVIHPLAVSYNLTYSMNLQELIYIIEMLKERELIERSGSTFRLTKTGWLEAVATAEGRNAKPCLILVPDDEEKRNEWGERVIPSIAQCGYAARLNPRGGTAESGTFDYREIAQSKLLLADLSGHAPEVYFAAGYALGLQIPVIWTLKRREADARMVRSELIRPILWDEPEELAALLQQRLSV</sequence>
<comment type="caution">
    <text evidence="1">The sequence shown here is derived from an EMBL/GenBank/DDBJ whole genome shotgun (WGS) entry which is preliminary data.</text>
</comment>